<evidence type="ECO:0000313" key="13">
    <source>
        <dbReference type="Proteomes" id="UP000433737"/>
    </source>
</evidence>
<comment type="similarity">
    <text evidence="6 7">Belongs to the LipB family.</text>
</comment>
<evidence type="ECO:0000256" key="4">
    <source>
        <dbReference type="ARBA" id="ARBA00023315"/>
    </source>
</evidence>
<evidence type="ECO:0000259" key="11">
    <source>
        <dbReference type="PROSITE" id="PS51733"/>
    </source>
</evidence>
<dbReference type="InterPro" id="IPR000544">
    <property type="entry name" value="Octanoyltransferase"/>
</dbReference>
<dbReference type="PROSITE" id="PS01313">
    <property type="entry name" value="LIPB"/>
    <property type="match status" value="1"/>
</dbReference>
<dbReference type="AlphaFoldDB" id="A0AAX3J7N0"/>
<keyword evidence="3 6" id="KW-0808">Transferase</keyword>
<evidence type="ECO:0000256" key="5">
    <source>
        <dbReference type="ARBA" id="ARBA00024732"/>
    </source>
</evidence>
<keyword evidence="2 6" id="KW-0963">Cytoplasm</keyword>
<dbReference type="Gene3D" id="3.30.930.10">
    <property type="entry name" value="Bira Bifunctional Protein, Domain 2"/>
    <property type="match status" value="1"/>
</dbReference>
<dbReference type="Proteomes" id="UP000433737">
    <property type="component" value="Unassembled WGS sequence"/>
</dbReference>
<dbReference type="InterPro" id="IPR004143">
    <property type="entry name" value="BPL_LPL_catalytic"/>
</dbReference>
<dbReference type="PANTHER" id="PTHR10993">
    <property type="entry name" value="OCTANOYLTRANSFERASE"/>
    <property type="match status" value="1"/>
</dbReference>
<evidence type="ECO:0000313" key="12">
    <source>
        <dbReference type="EMBL" id="VXC08443.1"/>
    </source>
</evidence>
<dbReference type="CDD" id="cd16444">
    <property type="entry name" value="LipB"/>
    <property type="match status" value="1"/>
</dbReference>
<feature type="site" description="Lowers pKa of active site Cys" evidence="6 10">
    <location>
        <position position="113"/>
    </location>
</feature>
<evidence type="ECO:0000256" key="10">
    <source>
        <dbReference type="PIRSR" id="PIRSR016262-3"/>
    </source>
</evidence>
<dbReference type="NCBIfam" id="TIGR00214">
    <property type="entry name" value="lipB"/>
    <property type="match status" value="1"/>
</dbReference>
<dbReference type="EC" id="2.3.1.181" evidence="6 7"/>
<feature type="domain" description="BPL/LPL catalytic" evidence="11">
    <location>
        <begin position="10"/>
        <end position="185"/>
    </location>
</feature>
<dbReference type="Pfam" id="PF21948">
    <property type="entry name" value="LplA-B_cat"/>
    <property type="match status" value="1"/>
</dbReference>
<dbReference type="GO" id="GO:0033819">
    <property type="term" value="F:lipoyl(octanoyl) transferase activity"/>
    <property type="evidence" value="ECO:0007669"/>
    <property type="project" value="UniProtKB-EC"/>
</dbReference>
<evidence type="ECO:0000256" key="6">
    <source>
        <dbReference type="HAMAP-Rule" id="MF_00013"/>
    </source>
</evidence>
<name>A0AAX3J7N0_9GAMM</name>
<comment type="catalytic activity">
    <reaction evidence="6 7">
        <text>octanoyl-[ACP] + L-lysyl-[protein] = N(6)-octanoyl-L-lysyl-[protein] + holo-[ACP] + H(+)</text>
        <dbReference type="Rhea" id="RHEA:17665"/>
        <dbReference type="Rhea" id="RHEA-COMP:9636"/>
        <dbReference type="Rhea" id="RHEA-COMP:9685"/>
        <dbReference type="Rhea" id="RHEA-COMP:9752"/>
        <dbReference type="Rhea" id="RHEA-COMP:9928"/>
        <dbReference type="ChEBI" id="CHEBI:15378"/>
        <dbReference type="ChEBI" id="CHEBI:29969"/>
        <dbReference type="ChEBI" id="CHEBI:64479"/>
        <dbReference type="ChEBI" id="CHEBI:78463"/>
        <dbReference type="ChEBI" id="CHEBI:78809"/>
        <dbReference type="EC" id="2.3.1.181"/>
    </reaction>
</comment>
<comment type="function">
    <text evidence="5 6 7">Catalyzes the transfer of endogenously produced octanoic acid from octanoyl-acyl-carrier-protein onto the lipoyl domains of lipoate-dependent enzymes. Lipoyl-ACP can also act as a substrate although octanoyl-ACP is likely to be the physiological substrate.</text>
</comment>
<dbReference type="SUPFAM" id="SSF55681">
    <property type="entry name" value="Class II aaRS and biotin synthetases"/>
    <property type="match status" value="1"/>
</dbReference>
<organism evidence="12 13">
    <name type="scientific">Pantoea brenneri</name>
    <dbReference type="NCBI Taxonomy" id="472694"/>
    <lineage>
        <taxon>Bacteria</taxon>
        <taxon>Pseudomonadati</taxon>
        <taxon>Pseudomonadota</taxon>
        <taxon>Gammaproteobacteria</taxon>
        <taxon>Enterobacterales</taxon>
        <taxon>Erwiniaceae</taxon>
        <taxon>Pantoea</taxon>
    </lineage>
</organism>
<comment type="miscellaneous">
    <text evidence="6">In the reaction, the free carboxyl group of octanoic acid is attached via an amide linkage to the epsilon-amino group of a specific lysine residue of lipoyl domains of lipoate-dependent enzymes.</text>
</comment>
<dbReference type="EMBL" id="CABWMH010000014">
    <property type="protein sequence ID" value="VXC08443.1"/>
    <property type="molecule type" value="Genomic_DNA"/>
</dbReference>
<dbReference type="FunFam" id="3.30.930.10:FF:000020">
    <property type="entry name" value="Octanoyltransferase"/>
    <property type="match status" value="1"/>
</dbReference>
<dbReference type="HAMAP" id="MF_00013">
    <property type="entry name" value="LipB"/>
    <property type="match status" value="1"/>
</dbReference>
<dbReference type="GO" id="GO:0009249">
    <property type="term" value="P:protein lipoylation"/>
    <property type="evidence" value="ECO:0007669"/>
    <property type="project" value="InterPro"/>
</dbReference>
<evidence type="ECO:0000256" key="1">
    <source>
        <dbReference type="ARBA" id="ARBA00004821"/>
    </source>
</evidence>
<comment type="subcellular location">
    <subcellularLocation>
        <location evidence="6">Cytoplasm</location>
    </subcellularLocation>
</comment>
<evidence type="ECO:0000256" key="3">
    <source>
        <dbReference type="ARBA" id="ARBA00022679"/>
    </source>
</evidence>
<dbReference type="NCBIfam" id="NF010922">
    <property type="entry name" value="PRK14342.1"/>
    <property type="match status" value="1"/>
</dbReference>
<dbReference type="GO" id="GO:0005737">
    <property type="term" value="C:cytoplasm"/>
    <property type="evidence" value="ECO:0007669"/>
    <property type="project" value="UniProtKB-SubCell"/>
</dbReference>
<dbReference type="PANTHER" id="PTHR10993:SF7">
    <property type="entry name" value="LIPOYLTRANSFERASE 2, MITOCHONDRIAL-RELATED"/>
    <property type="match status" value="1"/>
</dbReference>
<dbReference type="InterPro" id="IPR045864">
    <property type="entry name" value="aa-tRNA-synth_II/BPL/LPL"/>
</dbReference>
<feature type="binding site" evidence="6 9">
    <location>
        <begin position="116"/>
        <end position="118"/>
    </location>
    <ligand>
        <name>substrate</name>
    </ligand>
</feature>
<comment type="pathway">
    <text evidence="1 6 7">Protein modification; protein lipoylation via endogenous pathway; protein N(6)-(lipoyl)lysine from octanoyl-[acyl-carrier-protein]: step 1/2.</text>
</comment>
<reference evidence="12 13" key="1">
    <citation type="submission" date="2019-10" db="EMBL/GenBank/DDBJ databases">
        <authorList>
            <person name="Karimi E."/>
        </authorList>
    </citation>
    <scope>NUCLEOTIDE SEQUENCE [LARGE SCALE GENOMIC DNA]</scope>
    <source>
        <strain evidence="12">Pantoea sp. 111</strain>
    </source>
</reference>
<keyword evidence="4 6" id="KW-0012">Acyltransferase</keyword>
<dbReference type="GO" id="GO:0016874">
    <property type="term" value="F:ligase activity"/>
    <property type="evidence" value="ECO:0007669"/>
    <property type="project" value="UniProtKB-KW"/>
</dbReference>
<protein>
    <recommendedName>
        <fullName evidence="6 7">Octanoyltransferase</fullName>
        <ecNumber evidence="6 7">2.3.1.181</ecNumber>
    </recommendedName>
    <alternativeName>
        <fullName evidence="6">Lipoate-protein ligase B</fullName>
    </alternativeName>
    <alternativeName>
        <fullName evidence="6">Lipoyl/octanoyl transferase</fullName>
    </alternativeName>
    <alternativeName>
        <fullName evidence="6">Octanoyl-[acyl-carrier-protein]-protein N-octanoyltransferase</fullName>
    </alternativeName>
</protein>
<proteinExistence type="inferred from homology"/>
<sequence length="197" mass="21820">MHHYTDQRDSLSRDEIWLVEHPPVFTQGQAGKAEHLLMPGDIPVVQSDRGGQVTYHGPGQQVMYVLIDIKRRKIGVRQLVTALEETVITTLAGFGVSARARPDAPGVYVGEQKICSLGLRIRKGCSFHGLALNVAMDLAPFSRINPCGYAGMSMTQLQHFQPDVRLDQVQAPLVTAFARLTGYENVEWSDEDLPIQP</sequence>
<dbReference type="PROSITE" id="PS51733">
    <property type="entry name" value="BPL_LPL_CATALYTIC"/>
    <property type="match status" value="1"/>
</dbReference>
<feature type="binding site" evidence="6 9">
    <location>
        <begin position="129"/>
        <end position="131"/>
    </location>
    <ligand>
        <name>substrate</name>
    </ligand>
</feature>
<accession>A0AAX3J7N0</accession>
<evidence type="ECO:0000256" key="2">
    <source>
        <dbReference type="ARBA" id="ARBA00022490"/>
    </source>
</evidence>
<comment type="caution">
    <text evidence="12">The sequence shown here is derived from an EMBL/GenBank/DDBJ whole genome shotgun (WGS) entry which is preliminary data.</text>
</comment>
<evidence type="ECO:0000256" key="9">
    <source>
        <dbReference type="PIRSR" id="PIRSR016262-2"/>
    </source>
</evidence>
<feature type="active site" description="Acyl-thioester intermediate" evidence="6 8">
    <location>
        <position position="147"/>
    </location>
</feature>
<evidence type="ECO:0000256" key="7">
    <source>
        <dbReference type="PIRNR" id="PIRNR016262"/>
    </source>
</evidence>
<feature type="binding site" evidence="6 9">
    <location>
        <begin position="49"/>
        <end position="56"/>
    </location>
    <ligand>
        <name>substrate</name>
    </ligand>
</feature>
<evidence type="ECO:0000256" key="8">
    <source>
        <dbReference type="PIRSR" id="PIRSR016262-1"/>
    </source>
</evidence>
<dbReference type="InterPro" id="IPR020605">
    <property type="entry name" value="Octanoyltransferase_CS"/>
</dbReference>
<dbReference type="PIRSF" id="PIRSF016262">
    <property type="entry name" value="LPLase"/>
    <property type="match status" value="1"/>
</dbReference>
<keyword evidence="12" id="KW-0436">Ligase</keyword>
<gene>
    <name evidence="6 12" type="primary">lipB</name>
    <name evidence="12" type="ORF">PANT111_210079</name>
</gene>